<dbReference type="InterPro" id="IPR013783">
    <property type="entry name" value="Ig-like_fold"/>
</dbReference>
<name>A0ABD3GUR3_9MARC</name>
<dbReference type="InterPro" id="IPR037293">
    <property type="entry name" value="Gal_Oxidase_central_sf"/>
</dbReference>
<reference evidence="4 5" key="1">
    <citation type="submission" date="2024-09" db="EMBL/GenBank/DDBJ databases">
        <title>Chromosome-scale assembly of Riccia sorocarpa.</title>
        <authorList>
            <person name="Paukszto L."/>
        </authorList>
    </citation>
    <scope>NUCLEOTIDE SEQUENCE [LARGE SCALE GENOMIC DNA]</scope>
    <source>
        <strain evidence="4">LP-2024</strain>
        <tissue evidence="4">Aerial parts of the thallus</tissue>
    </source>
</reference>
<gene>
    <name evidence="4" type="ORF">R1sor_024806</name>
</gene>
<dbReference type="InterPro" id="IPR014756">
    <property type="entry name" value="Ig_E-set"/>
</dbReference>
<dbReference type="InterPro" id="IPR011043">
    <property type="entry name" value="Gal_Oxase/kelch_b-propeller"/>
</dbReference>
<evidence type="ECO:0000313" key="4">
    <source>
        <dbReference type="EMBL" id="KAL3681850.1"/>
    </source>
</evidence>
<dbReference type="CDD" id="cd02851">
    <property type="entry name" value="E_set_GO_C"/>
    <property type="match status" value="1"/>
</dbReference>
<dbReference type="SUPFAM" id="SSF50965">
    <property type="entry name" value="Galactose oxidase, central domain"/>
    <property type="match status" value="1"/>
</dbReference>
<feature type="domain" description="Glyoxal oxidase N-terminal" evidence="2">
    <location>
        <begin position="135"/>
        <end position="514"/>
    </location>
</feature>
<dbReference type="InterPro" id="IPR009880">
    <property type="entry name" value="Glyoxal_oxidase_N"/>
</dbReference>
<dbReference type="EMBL" id="JBJQOH010000007">
    <property type="protein sequence ID" value="KAL3681850.1"/>
    <property type="molecule type" value="Genomic_DNA"/>
</dbReference>
<dbReference type="Pfam" id="PF07250">
    <property type="entry name" value="Glyoxal_oxid_N"/>
    <property type="match status" value="1"/>
</dbReference>
<feature type="domain" description="Galactose oxidase-like Early set" evidence="3">
    <location>
        <begin position="523"/>
        <end position="627"/>
    </location>
</feature>
<evidence type="ECO:0008006" key="6">
    <source>
        <dbReference type="Google" id="ProtNLM"/>
    </source>
</evidence>
<dbReference type="PANTHER" id="PTHR32208">
    <property type="entry name" value="SECRETED PROTEIN-RELATED"/>
    <property type="match status" value="1"/>
</dbReference>
<evidence type="ECO:0000259" key="3">
    <source>
        <dbReference type="Pfam" id="PF09118"/>
    </source>
</evidence>
<dbReference type="SUPFAM" id="SSF81296">
    <property type="entry name" value="E set domains"/>
    <property type="match status" value="1"/>
</dbReference>
<evidence type="ECO:0000313" key="5">
    <source>
        <dbReference type="Proteomes" id="UP001633002"/>
    </source>
</evidence>
<evidence type="ECO:0000256" key="1">
    <source>
        <dbReference type="ARBA" id="ARBA00022729"/>
    </source>
</evidence>
<evidence type="ECO:0000259" key="2">
    <source>
        <dbReference type="Pfam" id="PF07250"/>
    </source>
</evidence>
<dbReference type="Gene3D" id="2.60.40.10">
    <property type="entry name" value="Immunoglobulins"/>
    <property type="match status" value="1"/>
</dbReference>
<dbReference type="Proteomes" id="UP001633002">
    <property type="component" value="Unassembled WGS sequence"/>
</dbReference>
<accession>A0ABD3GUR3</accession>
<comment type="caution">
    <text evidence="4">The sequence shown here is derived from an EMBL/GenBank/DDBJ whole genome shotgun (WGS) entry which is preliminary data.</text>
</comment>
<keyword evidence="1" id="KW-0732">Signal</keyword>
<organism evidence="4 5">
    <name type="scientific">Riccia sorocarpa</name>
    <dbReference type="NCBI Taxonomy" id="122646"/>
    <lineage>
        <taxon>Eukaryota</taxon>
        <taxon>Viridiplantae</taxon>
        <taxon>Streptophyta</taxon>
        <taxon>Embryophyta</taxon>
        <taxon>Marchantiophyta</taxon>
        <taxon>Marchantiopsida</taxon>
        <taxon>Marchantiidae</taxon>
        <taxon>Marchantiales</taxon>
        <taxon>Ricciaceae</taxon>
        <taxon>Riccia</taxon>
    </lineage>
</organism>
<dbReference type="Pfam" id="PF09118">
    <property type="entry name" value="GO-like_E_set"/>
    <property type="match status" value="1"/>
</dbReference>
<dbReference type="PANTHER" id="PTHR32208:SF99">
    <property type="entry name" value="GLYOXAL OR GALACTOSE OXIDASE"/>
    <property type="match status" value="1"/>
</dbReference>
<protein>
    <recommendedName>
        <fullName evidence="6">Galactose oxidase</fullName>
    </recommendedName>
</protein>
<dbReference type="InterPro" id="IPR015202">
    <property type="entry name" value="GO-like_E_set"/>
</dbReference>
<keyword evidence="5" id="KW-1185">Reference proteome</keyword>
<proteinExistence type="predicted"/>
<dbReference type="AlphaFoldDB" id="A0ABD3GUR3"/>
<sequence length="628" mass="68396">MLSGAVNTASVVYTCMKTLQLQLGRARGLMLEAHQRPRDQDSKFLHTHKYQNSGASNQFLLPTPFPHGVRAPHVLKPTGCHHSHTPVVRLDNVPYMALDSKAPVLKDMRLRYWNLVEAQGGSWELLVENAGIASMHTMVTHYGTAILLDRTNIGASQINLASGTGCRQNPADQILQTDCTAHSVEFTPGQNTIRPLYIFTDTWCSSGQFGSDGTMTQTGGEADGLMKIRTFRPCGDGTCDWVETTTELQEGRWYSSNQILPDGSQIVVGGRSVFTYEFVPSKSAPIWLPLLQQTNDWHNDNYYPFVHLLPTGNLMIFANQDSIILDYKTNTVLRTLPRLEGTPRNYPSAGSSVMLPLTADDDYTKSEILVCGGAQFQGLGNPQMPAADDCGRIDVSDPTSNWAKETMPFARTMGDMVTLPNLHTLIVNGAQTGSEGWGFADNPALSPVEYNPSAVAGSRFTTMNPTTIPRMYHSTANLLPDGRVLVAGSNTHQFYTFTGPFPTELRVEAFSPEYLNNINDGQRPMITMAPAYLGYGETFTMTVNITGGAPAGNVSILMNSAPFTTHAFSQGQRQLSLAVTARVAGEDGTSYNITTISPPTAEIAPPSYYMLFALNGGVPSSAVWVKIG</sequence>
<dbReference type="Gene3D" id="2.130.10.80">
    <property type="entry name" value="Galactose oxidase/kelch, beta-propeller"/>
    <property type="match status" value="1"/>
</dbReference>